<dbReference type="GeneID" id="106465129"/>
<dbReference type="InterPro" id="IPR002058">
    <property type="entry name" value="PAP_assoc"/>
</dbReference>
<dbReference type="CDD" id="cd05402">
    <property type="entry name" value="NT_PAP_TUTase"/>
    <property type="match status" value="1"/>
</dbReference>
<feature type="region of interest" description="Disordered" evidence="3">
    <location>
        <begin position="65"/>
        <end position="89"/>
    </location>
</feature>
<evidence type="ECO:0000313" key="7">
    <source>
        <dbReference type="RefSeq" id="XP_013780782.1"/>
    </source>
</evidence>
<reference evidence="7" key="1">
    <citation type="submission" date="2025-08" db="UniProtKB">
        <authorList>
            <consortium name="RefSeq"/>
        </authorList>
    </citation>
    <scope>IDENTIFICATION</scope>
    <source>
        <tissue evidence="7">Muscle</tissue>
    </source>
</reference>
<dbReference type="InterPro" id="IPR043519">
    <property type="entry name" value="NT_sf"/>
</dbReference>
<dbReference type="PANTHER" id="PTHR23092">
    <property type="entry name" value="POLY(A) RNA POLYMERASE"/>
    <property type="match status" value="1"/>
</dbReference>
<feature type="region of interest" description="Disordered" evidence="3">
    <location>
        <begin position="491"/>
        <end position="532"/>
    </location>
</feature>
<evidence type="ECO:0000259" key="5">
    <source>
        <dbReference type="Pfam" id="PF22600"/>
    </source>
</evidence>
<dbReference type="Pfam" id="PF22600">
    <property type="entry name" value="MTPAP-like_central"/>
    <property type="match status" value="1"/>
</dbReference>
<dbReference type="Pfam" id="PF03828">
    <property type="entry name" value="PAP_assoc"/>
    <property type="match status" value="1"/>
</dbReference>
<feature type="region of interest" description="Disordered" evidence="3">
    <location>
        <begin position="548"/>
        <end position="567"/>
    </location>
</feature>
<organism evidence="6 7">
    <name type="scientific">Limulus polyphemus</name>
    <name type="common">Atlantic horseshoe crab</name>
    <dbReference type="NCBI Taxonomy" id="6850"/>
    <lineage>
        <taxon>Eukaryota</taxon>
        <taxon>Metazoa</taxon>
        <taxon>Ecdysozoa</taxon>
        <taxon>Arthropoda</taxon>
        <taxon>Chelicerata</taxon>
        <taxon>Merostomata</taxon>
        <taxon>Xiphosura</taxon>
        <taxon>Limulidae</taxon>
        <taxon>Limulus</taxon>
    </lineage>
</organism>
<keyword evidence="1" id="KW-0479">Metal-binding</keyword>
<keyword evidence="6" id="KW-1185">Reference proteome</keyword>
<feature type="compositionally biased region" description="Low complexity" evidence="3">
    <location>
        <begin position="492"/>
        <end position="514"/>
    </location>
</feature>
<dbReference type="Gene3D" id="3.30.460.10">
    <property type="entry name" value="Beta Polymerase, domain 2"/>
    <property type="match status" value="1"/>
</dbReference>
<feature type="domain" description="Poly(A) RNA polymerase mitochondrial-like central palm" evidence="5">
    <location>
        <begin position="123"/>
        <end position="253"/>
    </location>
</feature>
<dbReference type="InterPro" id="IPR054708">
    <property type="entry name" value="MTPAP-like_central"/>
</dbReference>
<dbReference type="SUPFAM" id="SSF81631">
    <property type="entry name" value="PAP/OAS1 substrate-binding domain"/>
    <property type="match status" value="1"/>
</dbReference>
<name>A0ABM1BF80_LIMPO</name>
<accession>A0ABM1BF80</accession>
<evidence type="ECO:0000313" key="6">
    <source>
        <dbReference type="Proteomes" id="UP000694941"/>
    </source>
</evidence>
<gene>
    <name evidence="7" type="primary">LOC106465129</name>
</gene>
<evidence type="ECO:0000256" key="3">
    <source>
        <dbReference type="SAM" id="MobiDB-lite"/>
    </source>
</evidence>
<dbReference type="InterPro" id="IPR045862">
    <property type="entry name" value="Trf4-like"/>
</dbReference>
<dbReference type="PANTHER" id="PTHR23092:SF15">
    <property type="entry name" value="INACTIVE NON-CANONICAL POLY(A) RNA POLYMERASE PROTEIN TRF4-2-RELATED"/>
    <property type="match status" value="1"/>
</dbReference>
<dbReference type="SUPFAM" id="SSF81301">
    <property type="entry name" value="Nucleotidyltransferase"/>
    <property type="match status" value="1"/>
</dbReference>
<evidence type="ECO:0000256" key="2">
    <source>
        <dbReference type="ARBA" id="ARBA00022842"/>
    </source>
</evidence>
<feature type="domain" description="PAP-associated" evidence="4">
    <location>
        <begin position="311"/>
        <end position="371"/>
    </location>
</feature>
<protein>
    <submittedName>
        <fullName evidence="7">Non-canonical poly(A) RNA polymerase PAPD5-like</fullName>
    </submittedName>
</protein>
<dbReference type="Gene3D" id="1.10.1410.10">
    <property type="match status" value="1"/>
</dbReference>
<dbReference type="RefSeq" id="XP_013780782.1">
    <property type="nucleotide sequence ID" value="XM_013925328.2"/>
</dbReference>
<keyword evidence="2" id="KW-0460">Magnesium</keyword>
<feature type="region of interest" description="Disordered" evidence="3">
    <location>
        <begin position="590"/>
        <end position="647"/>
    </location>
</feature>
<dbReference type="Proteomes" id="UP000694941">
    <property type="component" value="Unplaced"/>
</dbReference>
<evidence type="ECO:0000259" key="4">
    <source>
        <dbReference type="Pfam" id="PF03828"/>
    </source>
</evidence>
<proteinExistence type="predicted"/>
<evidence type="ECO:0000256" key="1">
    <source>
        <dbReference type="ARBA" id="ARBA00022723"/>
    </source>
</evidence>
<sequence>MDPAIGWFQPEQRGPASELWSRIWEAQQGIENMDLNNRCSTKPGDYISLNGIGLNILDNKKVSDAKSEYNNTPDNSSYNRPKRKRENRASTFDLNKNAHLIKQYGGTPWRTKDKNYTHGIIGLHEEIENFYQYMMPSPEEHQMRIDVVERIKQVITSLWPQAKVEIFGSFRTGLYLPTSDIDLVVIGKWESLPLWTLEKVLVESNIADPLSVKVLDKASVPIVKLTDAKTDVKVDISFNMNNGVKSAQLIKDFKKRFPILPKLVLVLKQFLLQRDLNEVFTGGISSYSLILLTISFLQLHPTYDPTCPTTNLGTLLIEFFELYGRHFNYFKTGIRITDGGAYVAKEEVQRGMSDGSRPSILCIEDPLTPGNDIGKSSYGALNVKRAFEYAYLVLTKAVYPRPIHWLDTKHSILGRIVRVTDEVVEYRQWISETFPLSERHSEIILDSPPVSPKVQVSILHQTLDSVNNRRIQKFETQGTNDNERCPVVYLDSQSSGSSSVCSTPASSGSSISSDTDSEALGDPGQQLTNRTKPSLGQQLVGNHILPSQSAKDTKGQHNWTPQQAQVSRGPLTNTQFLEKGEKSTFHWPKQRHLSNPVGAPHQGYSCPATLGNQTGYYGGGGGQRYRSFSNKRKKSNNKKDNCNNSNK</sequence>
<feature type="compositionally biased region" description="Polar residues" evidence="3">
    <location>
        <begin position="68"/>
        <end position="79"/>
    </location>
</feature>